<dbReference type="EMBL" id="RCMV01004250">
    <property type="protein sequence ID" value="KAG3195528.1"/>
    <property type="molecule type" value="Genomic_DNA"/>
</dbReference>
<proteinExistence type="predicted"/>
<evidence type="ECO:0008006" key="5">
    <source>
        <dbReference type="Google" id="ProtNLM"/>
    </source>
</evidence>
<dbReference type="AlphaFoldDB" id="A0A8T1GR50"/>
<reference evidence="3" key="1">
    <citation type="submission" date="2018-05" db="EMBL/GenBank/DDBJ databases">
        <title>Effector identification in a new, highly contiguous assembly of the strawberry crown rot pathogen Phytophthora cactorum.</title>
        <authorList>
            <person name="Armitage A.D."/>
            <person name="Nellist C.F."/>
            <person name="Bates H."/>
            <person name="Vickerstaff R.J."/>
            <person name="Harrison R.J."/>
        </authorList>
    </citation>
    <scope>NUCLEOTIDE SEQUENCE</scope>
    <source>
        <strain evidence="2">4040</strain>
        <strain evidence="3">P421</strain>
    </source>
</reference>
<evidence type="ECO:0000256" key="1">
    <source>
        <dbReference type="SAM" id="MobiDB-lite"/>
    </source>
</evidence>
<evidence type="ECO:0000313" key="3">
    <source>
        <dbReference type="EMBL" id="KAG3195528.1"/>
    </source>
</evidence>
<dbReference type="Proteomes" id="UP000760860">
    <property type="component" value="Unassembled WGS sequence"/>
</dbReference>
<evidence type="ECO:0000313" key="4">
    <source>
        <dbReference type="Proteomes" id="UP000760860"/>
    </source>
</evidence>
<dbReference type="Proteomes" id="UP000736787">
    <property type="component" value="Unassembled WGS sequence"/>
</dbReference>
<feature type="region of interest" description="Disordered" evidence="1">
    <location>
        <begin position="39"/>
        <end position="62"/>
    </location>
</feature>
<evidence type="ECO:0000313" key="2">
    <source>
        <dbReference type="EMBL" id="KAG2872860.1"/>
    </source>
</evidence>
<name>A0A8T1GR50_9STRA</name>
<dbReference type="EMBL" id="RCMK01003993">
    <property type="protein sequence ID" value="KAG2872860.1"/>
    <property type="molecule type" value="Genomic_DNA"/>
</dbReference>
<feature type="compositionally biased region" description="Polar residues" evidence="1">
    <location>
        <begin position="49"/>
        <end position="62"/>
    </location>
</feature>
<protein>
    <recommendedName>
        <fullName evidence="5">CCHC-type domain-containing protein</fullName>
    </recommendedName>
</protein>
<accession>A0A8T1GR50</accession>
<comment type="caution">
    <text evidence="3">The sequence shown here is derived from an EMBL/GenBank/DDBJ whole genome shotgun (WGS) entry which is preliminary data.</text>
</comment>
<organism evidence="3 4">
    <name type="scientific">Phytophthora cactorum</name>
    <dbReference type="NCBI Taxonomy" id="29920"/>
    <lineage>
        <taxon>Eukaryota</taxon>
        <taxon>Sar</taxon>
        <taxon>Stramenopiles</taxon>
        <taxon>Oomycota</taxon>
        <taxon>Peronosporomycetes</taxon>
        <taxon>Peronosporales</taxon>
        <taxon>Peronosporaceae</taxon>
        <taxon>Phytophthora</taxon>
    </lineage>
</organism>
<gene>
    <name evidence="2" type="ORF">PC117_g27936</name>
    <name evidence="3" type="ORF">PC129_g24794</name>
</gene>
<sequence>MDLSYAEGEGADHLAAEQRTSIRRCFTCGSTRHLRASCPVRNQLKAPPSQASGSSRGNGYSQ</sequence>
<dbReference type="Gene3D" id="4.10.60.10">
    <property type="entry name" value="Zinc finger, CCHC-type"/>
    <property type="match status" value="1"/>
</dbReference>